<dbReference type="GO" id="GO:0015074">
    <property type="term" value="P:DNA integration"/>
    <property type="evidence" value="ECO:0007669"/>
    <property type="project" value="InterPro"/>
</dbReference>
<name>A0A2N3HMA2_9FLAO</name>
<dbReference type="InterPro" id="IPR013762">
    <property type="entry name" value="Integrase-like_cat_sf"/>
</dbReference>
<evidence type="ECO:0000256" key="4">
    <source>
        <dbReference type="SAM" id="Coils"/>
    </source>
</evidence>
<feature type="domain" description="Tyr recombinase" evidence="5">
    <location>
        <begin position="232"/>
        <end position="421"/>
    </location>
</feature>
<dbReference type="OrthoDB" id="1493636at2"/>
<dbReference type="RefSeq" id="WP_106658797.1">
    <property type="nucleotide sequence ID" value="NZ_PJEO01000015.1"/>
</dbReference>
<dbReference type="InterPro" id="IPR050090">
    <property type="entry name" value="Tyrosine_recombinase_XerCD"/>
</dbReference>
<dbReference type="InterPro" id="IPR011010">
    <property type="entry name" value="DNA_brk_join_enz"/>
</dbReference>
<dbReference type="InterPro" id="IPR010998">
    <property type="entry name" value="Integrase_recombinase_N"/>
</dbReference>
<dbReference type="SUPFAM" id="SSF56349">
    <property type="entry name" value="DNA breaking-rejoining enzymes"/>
    <property type="match status" value="1"/>
</dbReference>
<evidence type="ECO:0000313" key="7">
    <source>
        <dbReference type="Proteomes" id="UP000233435"/>
    </source>
</evidence>
<dbReference type="PANTHER" id="PTHR30349:SF64">
    <property type="entry name" value="PROPHAGE INTEGRASE INTD-RELATED"/>
    <property type="match status" value="1"/>
</dbReference>
<dbReference type="PANTHER" id="PTHR30349">
    <property type="entry name" value="PHAGE INTEGRASE-RELATED"/>
    <property type="match status" value="1"/>
</dbReference>
<reference evidence="6 7" key="1">
    <citation type="submission" date="2017-12" db="EMBL/GenBank/DDBJ databases">
        <title>Confluentibacter flavum sp. nov., isolated from the saline lake.</title>
        <authorList>
            <person name="Yu L."/>
        </authorList>
    </citation>
    <scope>NUCLEOTIDE SEQUENCE [LARGE SCALE GENOMIC DNA]</scope>
    <source>
        <strain evidence="6 7">3B</strain>
    </source>
</reference>
<accession>A0A2N3HMA2</accession>
<evidence type="ECO:0000256" key="2">
    <source>
        <dbReference type="ARBA" id="ARBA00023125"/>
    </source>
</evidence>
<dbReference type="Pfam" id="PF00589">
    <property type="entry name" value="Phage_integrase"/>
    <property type="match status" value="1"/>
</dbReference>
<keyword evidence="4" id="KW-0175">Coiled coil</keyword>
<feature type="coiled-coil region" evidence="4">
    <location>
        <begin position="60"/>
        <end position="87"/>
    </location>
</feature>
<keyword evidence="3" id="KW-0233">DNA recombination</keyword>
<proteinExistence type="inferred from homology"/>
<dbReference type="InterPro" id="IPR002104">
    <property type="entry name" value="Integrase_catalytic"/>
</dbReference>
<comment type="caution">
    <text evidence="6">The sequence shown here is derived from an EMBL/GenBank/DDBJ whole genome shotgun (WGS) entry which is preliminary data.</text>
</comment>
<dbReference type="GO" id="GO:0006310">
    <property type="term" value="P:DNA recombination"/>
    <property type="evidence" value="ECO:0007669"/>
    <property type="project" value="UniProtKB-KW"/>
</dbReference>
<evidence type="ECO:0000256" key="1">
    <source>
        <dbReference type="ARBA" id="ARBA00008857"/>
    </source>
</evidence>
<evidence type="ECO:0000259" key="5">
    <source>
        <dbReference type="PROSITE" id="PS51898"/>
    </source>
</evidence>
<dbReference type="EMBL" id="PJEO01000015">
    <property type="protein sequence ID" value="PKQ46086.1"/>
    <property type="molecule type" value="Genomic_DNA"/>
</dbReference>
<dbReference type="AlphaFoldDB" id="A0A2N3HMA2"/>
<evidence type="ECO:0000313" key="6">
    <source>
        <dbReference type="EMBL" id="PKQ46086.1"/>
    </source>
</evidence>
<keyword evidence="2" id="KW-0238">DNA-binding</keyword>
<protein>
    <recommendedName>
        <fullName evidence="5">Tyr recombinase domain-containing protein</fullName>
    </recommendedName>
</protein>
<dbReference type="Gene3D" id="1.10.150.130">
    <property type="match status" value="1"/>
</dbReference>
<comment type="similarity">
    <text evidence="1">Belongs to the 'phage' integrase family.</text>
</comment>
<dbReference type="GO" id="GO:0003677">
    <property type="term" value="F:DNA binding"/>
    <property type="evidence" value="ECO:0007669"/>
    <property type="project" value="UniProtKB-KW"/>
</dbReference>
<dbReference type="PROSITE" id="PS51898">
    <property type="entry name" value="TYR_RECOMBINASE"/>
    <property type="match status" value="1"/>
</dbReference>
<organism evidence="6 7">
    <name type="scientific">Confluentibacter flavum</name>
    <dbReference type="NCBI Taxonomy" id="1909700"/>
    <lineage>
        <taxon>Bacteria</taxon>
        <taxon>Pseudomonadati</taxon>
        <taxon>Bacteroidota</taxon>
        <taxon>Flavobacteriia</taxon>
        <taxon>Flavobacteriales</taxon>
        <taxon>Flavobacteriaceae</taxon>
        <taxon>Confluentibacter</taxon>
    </lineage>
</organism>
<dbReference type="Gene3D" id="1.10.443.10">
    <property type="entry name" value="Intergrase catalytic core"/>
    <property type="match status" value="1"/>
</dbReference>
<evidence type="ECO:0000256" key="3">
    <source>
        <dbReference type="ARBA" id="ARBA00023172"/>
    </source>
</evidence>
<dbReference type="Pfam" id="PF13102">
    <property type="entry name" value="Phage_int_SAM_5"/>
    <property type="match status" value="1"/>
</dbReference>
<gene>
    <name evidence="6" type="ORF">CSW08_04915</name>
</gene>
<dbReference type="Proteomes" id="UP000233435">
    <property type="component" value="Unassembled WGS sequence"/>
</dbReference>
<sequence>MRTNFKLRNGAKVNTILIDLRYGRNIRVRCTTALIIKKGSEKYWNAKRCRIKQPNDIYNADEINKKLKNYESDIEEIIENLENKNILTQFNCDEAIKKLLNPNVQSEIETDISKSNNVLTYFDWYLTFYASKISPHSKKPLTSGTIKTYRNCKVYFEKYLKSKKIKDFYFENFDKEFYYDFIDYGYSNGYTRNYVGSMIQKLKTIISSAYDNGNHKNIEFKQRYFSKLTEEINHPYLNDKELDSIYSLELNDPYLNDVRDVFLIACNTGLRVGDLTTFLKEPKLINLKGRDYIFLKQQKTGNEVYIPLNSMVQNILKKRDNYFPPYIHQNLLNEEIKRILKRAKITDDFTIIRTVKGIKEREIKPKYKLISMHSARRSFCTNAYNQGMPPHHIMIISGHKSEKVFYNYIKATVQEKATQVAEHSFFK</sequence>
<keyword evidence="7" id="KW-1185">Reference proteome</keyword>
<dbReference type="InterPro" id="IPR025269">
    <property type="entry name" value="SAM-like_dom"/>
</dbReference>